<dbReference type="EMBL" id="KE504192">
    <property type="protein sequence ID" value="EPS96208.1"/>
    <property type="molecule type" value="Genomic_DNA"/>
</dbReference>
<dbReference type="Proteomes" id="UP000015241">
    <property type="component" value="Unassembled WGS sequence"/>
</dbReference>
<evidence type="ECO:0000259" key="1">
    <source>
        <dbReference type="Pfam" id="PF25597"/>
    </source>
</evidence>
<evidence type="ECO:0000313" key="2">
    <source>
        <dbReference type="EMBL" id="EPS96208.1"/>
    </source>
</evidence>
<dbReference type="STRING" id="743788.S8DYM5"/>
<organism evidence="2 3">
    <name type="scientific">Fomitopsis schrenkii</name>
    <name type="common">Brown rot fungus</name>
    <dbReference type="NCBI Taxonomy" id="2126942"/>
    <lineage>
        <taxon>Eukaryota</taxon>
        <taxon>Fungi</taxon>
        <taxon>Dikarya</taxon>
        <taxon>Basidiomycota</taxon>
        <taxon>Agaricomycotina</taxon>
        <taxon>Agaricomycetes</taxon>
        <taxon>Polyporales</taxon>
        <taxon>Fomitopsis</taxon>
    </lineage>
</organism>
<dbReference type="InParanoid" id="S8DYM5"/>
<protein>
    <recommendedName>
        <fullName evidence="1">Retroviral polymerase SH3-like domain-containing protein</fullName>
    </recommendedName>
</protein>
<sequence length="52" mass="5701">PYEALTGRVPGLAGLPEWGTRVWVHDTSSGKLGERAKAARWVGYDSHSKGHR</sequence>
<dbReference type="InterPro" id="IPR057670">
    <property type="entry name" value="SH3_retrovirus"/>
</dbReference>
<feature type="non-terminal residue" evidence="2">
    <location>
        <position position="1"/>
    </location>
</feature>
<feature type="domain" description="Retroviral polymerase SH3-like" evidence="1">
    <location>
        <begin position="22"/>
        <end position="52"/>
    </location>
</feature>
<dbReference type="Pfam" id="PF25597">
    <property type="entry name" value="SH3_retrovirus"/>
    <property type="match status" value="1"/>
</dbReference>
<dbReference type="OrthoDB" id="2776596at2759"/>
<accession>S8DYM5</accession>
<reference evidence="2 3" key="1">
    <citation type="journal article" date="2012" name="Science">
        <title>The Paleozoic origin of enzymatic lignin decomposition reconstructed from 31 fungal genomes.</title>
        <authorList>
            <person name="Floudas D."/>
            <person name="Binder M."/>
            <person name="Riley R."/>
            <person name="Barry K."/>
            <person name="Blanchette R.A."/>
            <person name="Henrissat B."/>
            <person name="Martinez A.T."/>
            <person name="Otillar R."/>
            <person name="Spatafora J.W."/>
            <person name="Yadav J.S."/>
            <person name="Aerts A."/>
            <person name="Benoit I."/>
            <person name="Boyd A."/>
            <person name="Carlson A."/>
            <person name="Copeland A."/>
            <person name="Coutinho P.M."/>
            <person name="de Vries R.P."/>
            <person name="Ferreira P."/>
            <person name="Findley K."/>
            <person name="Foster B."/>
            <person name="Gaskell J."/>
            <person name="Glotzer D."/>
            <person name="Gorecki P."/>
            <person name="Heitman J."/>
            <person name="Hesse C."/>
            <person name="Hori C."/>
            <person name="Igarashi K."/>
            <person name="Jurgens J.A."/>
            <person name="Kallen N."/>
            <person name="Kersten P."/>
            <person name="Kohler A."/>
            <person name="Kuees U."/>
            <person name="Kumar T.K.A."/>
            <person name="Kuo A."/>
            <person name="LaButti K."/>
            <person name="Larrondo L.F."/>
            <person name="Lindquist E."/>
            <person name="Ling A."/>
            <person name="Lombard V."/>
            <person name="Lucas S."/>
            <person name="Lundell T."/>
            <person name="Martin R."/>
            <person name="McLaughlin D.J."/>
            <person name="Morgenstern I."/>
            <person name="Morin E."/>
            <person name="Murat C."/>
            <person name="Nagy L.G."/>
            <person name="Nolan M."/>
            <person name="Ohm R.A."/>
            <person name="Patyshakuliyeva A."/>
            <person name="Rokas A."/>
            <person name="Ruiz-Duenas F.J."/>
            <person name="Sabat G."/>
            <person name="Salamov A."/>
            <person name="Samejima M."/>
            <person name="Schmutz J."/>
            <person name="Slot J.C."/>
            <person name="St John F."/>
            <person name="Stenlid J."/>
            <person name="Sun H."/>
            <person name="Sun S."/>
            <person name="Syed K."/>
            <person name="Tsang A."/>
            <person name="Wiebenga A."/>
            <person name="Young D."/>
            <person name="Pisabarro A."/>
            <person name="Eastwood D.C."/>
            <person name="Martin F."/>
            <person name="Cullen D."/>
            <person name="Grigoriev I.V."/>
            <person name="Hibbett D.S."/>
        </authorList>
    </citation>
    <scope>NUCLEOTIDE SEQUENCE</scope>
    <source>
        <strain evidence="3">FP-58527</strain>
    </source>
</reference>
<feature type="non-terminal residue" evidence="2">
    <location>
        <position position="52"/>
    </location>
</feature>
<keyword evidence="3" id="KW-1185">Reference proteome</keyword>
<gene>
    <name evidence="2" type="ORF">FOMPIDRAFT_35917</name>
</gene>
<dbReference type="AlphaFoldDB" id="S8DYM5"/>
<proteinExistence type="predicted"/>
<evidence type="ECO:0000313" key="3">
    <source>
        <dbReference type="Proteomes" id="UP000015241"/>
    </source>
</evidence>
<name>S8DYM5_FOMSC</name>
<dbReference type="HOGENOM" id="CLU_085149_4_1_1"/>